<dbReference type="PANTHER" id="PTHR12509:SF9">
    <property type="entry name" value="SPERM FLAGELLAR PROTEIN 1 ISOFORM X1"/>
    <property type="match status" value="1"/>
</dbReference>
<dbReference type="GO" id="GO:0008017">
    <property type="term" value="F:microtubule binding"/>
    <property type="evidence" value="ECO:0007669"/>
    <property type="project" value="TreeGrafter"/>
</dbReference>
<evidence type="ECO:0000313" key="3">
    <source>
        <dbReference type="Proteomes" id="UP000019132"/>
    </source>
</evidence>
<dbReference type="PANTHER" id="PTHR12509">
    <property type="entry name" value="SPERMATOGENESIS-ASSOCIATED 4-RELATED"/>
    <property type="match status" value="1"/>
</dbReference>
<accession>K3WB14</accession>
<reference evidence="3" key="1">
    <citation type="journal article" date="2010" name="Genome Biol.">
        <title>Genome sequence of the necrotrophic plant pathogen Pythium ultimum reveals original pathogenicity mechanisms and effector repertoire.</title>
        <authorList>
            <person name="Levesque C.A."/>
            <person name="Brouwer H."/>
            <person name="Cano L."/>
            <person name="Hamilton J.P."/>
            <person name="Holt C."/>
            <person name="Huitema E."/>
            <person name="Raffaele S."/>
            <person name="Robideau G.P."/>
            <person name="Thines M."/>
            <person name="Win J."/>
            <person name="Zerillo M.M."/>
            <person name="Beakes G.W."/>
            <person name="Boore J.L."/>
            <person name="Busam D."/>
            <person name="Dumas B."/>
            <person name="Ferriera S."/>
            <person name="Fuerstenberg S.I."/>
            <person name="Gachon C.M."/>
            <person name="Gaulin E."/>
            <person name="Govers F."/>
            <person name="Grenville-Briggs L."/>
            <person name="Horner N."/>
            <person name="Hostetler J."/>
            <person name="Jiang R.H."/>
            <person name="Johnson J."/>
            <person name="Krajaejun T."/>
            <person name="Lin H."/>
            <person name="Meijer H.J."/>
            <person name="Moore B."/>
            <person name="Morris P."/>
            <person name="Phuntmart V."/>
            <person name="Puiu D."/>
            <person name="Shetty J."/>
            <person name="Stajich J.E."/>
            <person name="Tripathy S."/>
            <person name="Wawra S."/>
            <person name="van West P."/>
            <person name="Whitty B.R."/>
            <person name="Coutinho P.M."/>
            <person name="Henrissat B."/>
            <person name="Martin F."/>
            <person name="Thomas P.D."/>
            <person name="Tyler B.M."/>
            <person name="De Vries R.P."/>
            <person name="Kamoun S."/>
            <person name="Yandell M."/>
            <person name="Tisserat N."/>
            <person name="Buell C.R."/>
        </authorList>
    </citation>
    <scope>NUCLEOTIDE SEQUENCE</scope>
    <source>
        <strain evidence="3">DAOM:BR144</strain>
    </source>
</reference>
<dbReference type="InParanoid" id="K3WB14"/>
<name>K3WB14_GLOUD</name>
<reference evidence="2" key="3">
    <citation type="submission" date="2015-02" db="UniProtKB">
        <authorList>
            <consortium name="EnsemblProtists"/>
        </authorList>
    </citation>
    <scope>IDENTIFICATION</scope>
    <source>
        <strain evidence="2">DAOM BR144</strain>
    </source>
</reference>
<dbReference type="OMA" id="KLNDMEH"/>
<reference evidence="3" key="2">
    <citation type="submission" date="2010-04" db="EMBL/GenBank/DDBJ databases">
        <authorList>
            <person name="Buell R."/>
            <person name="Hamilton J."/>
            <person name="Hostetler J."/>
        </authorList>
    </citation>
    <scope>NUCLEOTIDE SEQUENCE [LARGE SCALE GENOMIC DNA]</scope>
    <source>
        <strain evidence="3">DAOM:BR144</strain>
    </source>
</reference>
<dbReference type="EnsemblProtists" id="PYU1_T002155">
    <property type="protein sequence ID" value="PYU1_T002155"/>
    <property type="gene ID" value="PYU1_G002153"/>
</dbReference>
<dbReference type="Pfam" id="PF06294">
    <property type="entry name" value="CH_2"/>
    <property type="match status" value="1"/>
</dbReference>
<proteinExistence type="predicted"/>
<dbReference type="Proteomes" id="UP000019132">
    <property type="component" value="Unassembled WGS sequence"/>
</dbReference>
<dbReference type="GO" id="GO:0051493">
    <property type="term" value="P:regulation of cytoskeleton organization"/>
    <property type="evidence" value="ECO:0007669"/>
    <property type="project" value="TreeGrafter"/>
</dbReference>
<dbReference type="InterPro" id="IPR001715">
    <property type="entry name" value="CH_dom"/>
</dbReference>
<dbReference type="SUPFAM" id="SSF47576">
    <property type="entry name" value="Calponin-homology domain, CH-domain"/>
    <property type="match status" value="1"/>
</dbReference>
<dbReference type="PROSITE" id="PS50021">
    <property type="entry name" value="CH"/>
    <property type="match status" value="1"/>
</dbReference>
<dbReference type="InterPro" id="IPR036872">
    <property type="entry name" value="CH_dom_sf"/>
</dbReference>
<dbReference type="AlphaFoldDB" id="K3WB14"/>
<feature type="domain" description="Calponin-homology (CH)" evidence="1">
    <location>
        <begin position="1"/>
        <end position="103"/>
    </location>
</feature>
<dbReference type="VEuPathDB" id="FungiDB:PYU1_G002153"/>
<dbReference type="HOGENOM" id="CLU_069635_3_0_1"/>
<organism evidence="2 3">
    <name type="scientific">Globisporangium ultimum (strain ATCC 200006 / CBS 805.95 / DAOM BR144)</name>
    <name type="common">Pythium ultimum</name>
    <dbReference type="NCBI Taxonomy" id="431595"/>
    <lineage>
        <taxon>Eukaryota</taxon>
        <taxon>Sar</taxon>
        <taxon>Stramenopiles</taxon>
        <taxon>Oomycota</taxon>
        <taxon>Peronosporomycetes</taxon>
        <taxon>Pythiales</taxon>
        <taxon>Pythiaceae</taxon>
        <taxon>Globisporangium</taxon>
    </lineage>
</organism>
<dbReference type="Gene3D" id="1.10.418.10">
    <property type="entry name" value="Calponin-like domain"/>
    <property type="match status" value="1"/>
</dbReference>
<protein>
    <recommendedName>
        <fullName evidence="1">Calponin-homology (CH) domain-containing protein</fullName>
    </recommendedName>
</protein>
<dbReference type="InterPro" id="IPR052111">
    <property type="entry name" value="Spermatogenesis_Ciliary_MAP"/>
</dbReference>
<keyword evidence="3" id="KW-1185">Reference proteome</keyword>
<dbReference type="GO" id="GO:0005930">
    <property type="term" value="C:axoneme"/>
    <property type="evidence" value="ECO:0007669"/>
    <property type="project" value="TreeGrafter"/>
</dbReference>
<evidence type="ECO:0000259" key="1">
    <source>
        <dbReference type="PROSITE" id="PS50021"/>
    </source>
</evidence>
<dbReference type="FunFam" id="1.10.418.10:FF:000059">
    <property type="entry name" value="RIKEN cDNA 6430531B16 gene"/>
    <property type="match status" value="1"/>
</dbReference>
<dbReference type="eggNOG" id="ENOG502SMUX">
    <property type="taxonomic scope" value="Eukaryota"/>
</dbReference>
<evidence type="ECO:0000313" key="2">
    <source>
        <dbReference type="EnsemblProtists" id="PYU1_T002155"/>
    </source>
</evidence>
<dbReference type="EMBL" id="GL376634">
    <property type="status" value="NOT_ANNOTATED_CDS"/>
    <property type="molecule type" value="Genomic_DNA"/>
</dbReference>
<dbReference type="InterPro" id="IPR010441">
    <property type="entry name" value="CH_2"/>
</dbReference>
<sequence length="133" mass="15554">MSGVYEWVDEFRFSRSKRNIARDFSDAVLLAELIAQLFPAWVELHNYPSTHRIQQKLSNWETLNRKVLTRIKCEISKKQQEDLANAVPGAIEMLLLQVRKQLRNSNQFQAKIVPDEKNVFSLRQDTIIIIKGE</sequence>